<reference evidence="3 4" key="1">
    <citation type="submission" date="2019-01" db="EMBL/GenBank/DDBJ databases">
        <authorList>
            <person name="Alioto T."/>
            <person name="Alioto T."/>
        </authorList>
    </citation>
    <scope>NUCLEOTIDE SEQUENCE [LARGE SCALE GENOMIC DNA]</scope>
</reference>
<dbReference type="EMBL" id="CAAGRJ010021383">
    <property type="protein sequence ID" value="VFV35558.1"/>
    <property type="molecule type" value="Genomic_DNA"/>
</dbReference>
<evidence type="ECO:0000256" key="2">
    <source>
        <dbReference type="ARBA" id="ARBA00022803"/>
    </source>
</evidence>
<evidence type="ECO:0000313" key="4">
    <source>
        <dbReference type="Proteomes" id="UP000386466"/>
    </source>
</evidence>
<keyword evidence="4" id="KW-1185">Reference proteome</keyword>
<sequence length="94" mass="10594">MVNYRKPLTCSDATELNPPLALLYAKRAGVFVKLQKPKAAIRDCDGAIETNPDSAQPYEWRGGKRPDFRAIGKKQQTTLPLLANWIMTKMLAQY</sequence>
<dbReference type="Proteomes" id="UP000386466">
    <property type="component" value="Unassembled WGS sequence"/>
</dbReference>
<evidence type="ECO:0000256" key="1">
    <source>
        <dbReference type="ARBA" id="ARBA00022737"/>
    </source>
</evidence>
<accession>A0A485NTX9</accession>
<dbReference type="SUPFAM" id="SSF48452">
    <property type="entry name" value="TPR-like"/>
    <property type="match status" value="1"/>
</dbReference>
<gene>
    <name evidence="3" type="ORF">LYPA_23C016665</name>
</gene>
<organism evidence="3 4">
    <name type="scientific">Lynx pardinus</name>
    <name type="common">Iberian lynx</name>
    <name type="synonym">Felis pardina</name>
    <dbReference type="NCBI Taxonomy" id="191816"/>
    <lineage>
        <taxon>Eukaryota</taxon>
        <taxon>Metazoa</taxon>
        <taxon>Chordata</taxon>
        <taxon>Craniata</taxon>
        <taxon>Vertebrata</taxon>
        <taxon>Euteleostomi</taxon>
        <taxon>Mammalia</taxon>
        <taxon>Eutheria</taxon>
        <taxon>Laurasiatheria</taxon>
        <taxon>Carnivora</taxon>
        <taxon>Feliformia</taxon>
        <taxon>Felidae</taxon>
        <taxon>Felinae</taxon>
        <taxon>Lynx</taxon>
    </lineage>
</organism>
<name>A0A485NTX9_LYNPA</name>
<dbReference type="Gene3D" id="1.25.40.10">
    <property type="entry name" value="Tetratricopeptide repeat domain"/>
    <property type="match status" value="1"/>
</dbReference>
<keyword evidence="1" id="KW-0677">Repeat</keyword>
<protein>
    <submittedName>
        <fullName evidence="3">Hsc70-interacting protein</fullName>
    </submittedName>
</protein>
<evidence type="ECO:0000313" key="3">
    <source>
        <dbReference type="EMBL" id="VFV35558.1"/>
    </source>
</evidence>
<proteinExistence type="predicted"/>
<dbReference type="GO" id="GO:0030544">
    <property type="term" value="F:Hsp70 protein binding"/>
    <property type="evidence" value="ECO:0007669"/>
    <property type="project" value="TreeGrafter"/>
</dbReference>
<keyword evidence="2" id="KW-0802">TPR repeat</keyword>
<dbReference type="PANTHER" id="PTHR45883:SF2">
    <property type="entry name" value="HSC70-INTERACTING PROTEIN"/>
    <property type="match status" value="1"/>
</dbReference>
<dbReference type="AlphaFoldDB" id="A0A485NTX9"/>
<dbReference type="InterPro" id="IPR011990">
    <property type="entry name" value="TPR-like_helical_dom_sf"/>
</dbReference>
<dbReference type="PANTHER" id="PTHR45883">
    <property type="entry name" value="HSC70-INTERACTING PROTEIN"/>
    <property type="match status" value="1"/>
</dbReference>